<organism evidence="1 2">
    <name type="scientific">Pedococcus bigeumensis</name>
    <dbReference type="NCBI Taxonomy" id="433644"/>
    <lineage>
        <taxon>Bacteria</taxon>
        <taxon>Bacillati</taxon>
        <taxon>Actinomycetota</taxon>
        <taxon>Actinomycetes</taxon>
        <taxon>Micrococcales</taxon>
        <taxon>Intrasporangiaceae</taxon>
        <taxon>Pedococcus</taxon>
    </lineage>
</organism>
<dbReference type="OrthoDB" id="3787919at2"/>
<reference evidence="1 2" key="1">
    <citation type="journal article" date="2019" name="Environ. Microbiol.">
        <title>Species interactions and distinct microbial communities in high Arctic permafrost affected cryosols are associated with the CH4 and CO2 gas fluxes.</title>
        <authorList>
            <person name="Altshuler I."/>
            <person name="Hamel J."/>
            <person name="Turney S."/>
            <person name="Magnuson E."/>
            <person name="Levesque R."/>
            <person name="Greer C."/>
            <person name="Whyte L.G."/>
        </authorList>
    </citation>
    <scope>NUCLEOTIDE SEQUENCE [LARGE SCALE GENOMIC DNA]</scope>
    <source>
        <strain evidence="1 2">S9.3A</strain>
    </source>
</reference>
<dbReference type="RefSeq" id="WP_140740694.1">
    <property type="nucleotide sequence ID" value="NZ_RCZM01000003.1"/>
</dbReference>
<dbReference type="Proteomes" id="UP000317722">
    <property type="component" value="Unassembled WGS sequence"/>
</dbReference>
<protein>
    <submittedName>
        <fullName evidence="1">Uncharacterized protein</fullName>
    </submittedName>
</protein>
<evidence type="ECO:0000313" key="1">
    <source>
        <dbReference type="EMBL" id="TPG17363.1"/>
    </source>
</evidence>
<comment type="caution">
    <text evidence="1">The sequence shown here is derived from an EMBL/GenBank/DDBJ whole genome shotgun (WGS) entry which is preliminary data.</text>
</comment>
<gene>
    <name evidence="1" type="ORF">EAH86_11560</name>
</gene>
<accession>A0A502CX19</accession>
<proteinExistence type="predicted"/>
<dbReference type="EMBL" id="RCZM01000003">
    <property type="protein sequence ID" value="TPG17363.1"/>
    <property type="molecule type" value="Genomic_DNA"/>
</dbReference>
<evidence type="ECO:0000313" key="2">
    <source>
        <dbReference type="Proteomes" id="UP000317722"/>
    </source>
</evidence>
<sequence length="93" mass="10837">MSAKSDRQAPREAVVKYHENQLASLQERVGAALERFRSGELDAFEVDQVLFQYSRAAKELWKLCNFGDPEFAADLVRERPIVDWWERGAPRQR</sequence>
<dbReference type="AlphaFoldDB" id="A0A502CX19"/>
<name>A0A502CX19_9MICO</name>
<keyword evidence="2" id="KW-1185">Reference proteome</keyword>